<comment type="caution">
    <text evidence="1">The sequence shown here is derived from an EMBL/GenBank/DDBJ whole genome shotgun (WGS) entry which is preliminary data.</text>
</comment>
<sequence>MGVSNVLRKTFVYSEQEVLRTSYSSLGMHWTSMEQSLTCAQNMLTGFHFGAAAGHRRLTPPTKLCLGLGLGPGLGVPSSATVAARRRQQNRSALRCYFNDYADEHSAPSIEHRTVEQLSIENQCLDDDAGDDPSEL</sequence>
<reference evidence="1 2" key="1">
    <citation type="journal article" date="2019" name="J. Hered.">
        <title>An Improved Genome Assembly for Drosophila navojoa, the Basal Species in the mojavensis Cluster.</title>
        <authorList>
            <person name="Vanderlinde T."/>
            <person name="Dupim E.G."/>
            <person name="Nazario-Yepiz N.O."/>
            <person name="Carvalho A.B."/>
        </authorList>
    </citation>
    <scope>NUCLEOTIDE SEQUENCE [LARGE SCALE GENOMIC DNA]</scope>
    <source>
        <strain evidence="1">Navoj_Jal97</strain>
        <tissue evidence="1">Whole organism</tissue>
    </source>
</reference>
<gene>
    <name evidence="1" type="ORF">AWZ03_008212</name>
</gene>
<evidence type="ECO:0000313" key="2">
    <source>
        <dbReference type="Proteomes" id="UP000295192"/>
    </source>
</evidence>
<protein>
    <submittedName>
        <fullName evidence="1">Uncharacterized protein</fullName>
    </submittedName>
</protein>
<evidence type="ECO:0000313" key="1">
    <source>
        <dbReference type="EMBL" id="TDG45354.1"/>
    </source>
</evidence>
<dbReference type="AlphaFoldDB" id="A0A484B9N0"/>
<organism evidence="1 2">
    <name type="scientific">Drosophila navojoa</name>
    <name type="common">Fruit fly</name>
    <dbReference type="NCBI Taxonomy" id="7232"/>
    <lineage>
        <taxon>Eukaryota</taxon>
        <taxon>Metazoa</taxon>
        <taxon>Ecdysozoa</taxon>
        <taxon>Arthropoda</taxon>
        <taxon>Hexapoda</taxon>
        <taxon>Insecta</taxon>
        <taxon>Pterygota</taxon>
        <taxon>Neoptera</taxon>
        <taxon>Endopterygota</taxon>
        <taxon>Diptera</taxon>
        <taxon>Brachycera</taxon>
        <taxon>Muscomorpha</taxon>
        <taxon>Ephydroidea</taxon>
        <taxon>Drosophilidae</taxon>
        <taxon>Drosophila</taxon>
    </lineage>
</organism>
<keyword evidence="2" id="KW-1185">Reference proteome</keyword>
<accession>A0A484B9N0</accession>
<proteinExistence type="predicted"/>
<dbReference type="EMBL" id="LSRL02000079">
    <property type="protein sequence ID" value="TDG45354.1"/>
    <property type="molecule type" value="Genomic_DNA"/>
</dbReference>
<name>A0A484B9N0_DRONA</name>
<dbReference type="Proteomes" id="UP000295192">
    <property type="component" value="Unassembled WGS sequence"/>
</dbReference>